<dbReference type="SUPFAM" id="SSF55166">
    <property type="entry name" value="Hedgehog/DD-peptidase"/>
    <property type="match status" value="1"/>
</dbReference>
<reference evidence="5" key="1">
    <citation type="submission" date="2017-02" db="EMBL/GenBank/DDBJ databases">
        <authorList>
            <person name="Dridi B."/>
        </authorList>
    </citation>
    <scope>NUCLEOTIDE SEQUENCE [LARGE SCALE GENOMIC DNA]</scope>
    <source>
        <strain evidence="5">B Co 03.10</strain>
    </source>
</reference>
<feature type="region of interest" description="Disordered" evidence="1">
    <location>
        <begin position="210"/>
        <end position="229"/>
    </location>
</feature>
<dbReference type="InterPro" id="IPR009045">
    <property type="entry name" value="Zn_M74/Hedgehog-like"/>
</dbReference>
<dbReference type="PANTHER" id="PTHR34385:SF1">
    <property type="entry name" value="PEPTIDOGLYCAN L-ALANYL-D-GLUTAMATE ENDOPEPTIDASE CWLK"/>
    <property type="match status" value="1"/>
</dbReference>
<evidence type="ECO:0000259" key="3">
    <source>
        <dbReference type="Pfam" id="PF02557"/>
    </source>
</evidence>
<dbReference type="RefSeq" id="WP_256970354.1">
    <property type="nucleotide sequence ID" value="NZ_FWFF01000017.1"/>
</dbReference>
<dbReference type="GO" id="GO:0008233">
    <property type="term" value="F:peptidase activity"/>
    <property type="evidence" value="ECO:0007669"/>
    <property type="project" value="InterPro"/>
</dbReference>
<keyword evidence="5" id="KW-1185">Reference proteome</keyword>
<feature type="domain" description="M23ase beta-sheet core" evidence="2">
    <location>
        <begin position="97"/>
        <end position="184"/>
    </location>
</feature>
<organism evidence="4 5">
    <name type="scientific">Brevibacterium yomogidense</name>
    <dbReference type="NCBI Taxonomy" id="946573"/>
    <lineage>
        <taxon>Bacteria</taxon>
        <taxon>Bacillati</taxon>
        <taxon>Actinomycetota</taxon>
        <taxon>Actinomycetes</taxon>
        <taxon>Micrococcales</taxon>
        <taxon>Brevibacteriaceae</taxon>
        <taxon>Brevibacterium</taxon>
    </lineage>
</organism>
<name>A0A1X6XJV3_9MICO</name>
<sequence length="360" mass="37753">MDTRRHPAPGSPPPALGRSSPLGRSTRRLVAAVCFVLTMVIGPAVAAGQVLAAAPPAPAADQSSLDPAAHPTDWIAPVPSPTVVRGFDPPDADWHTGHRGVDLAALPGESIRAPAAGTVRFAGVVGGKPVVSVAVGAWVLSVENVDATVSTGDQVHPGHPIGAVATPAHCSDGCVHVGVWPQDRKTEYVDPMPFFGRGDIILLPEAEAPEELPEVPSDSGHSGAGPWGGHRNGRIPAVALCAVQTAPGHLLRCDAARAFDEMSHAYAQRFGAPISVTDSYRDYDTQVILKRRKGRMAAAPGTSNHGWGLAMDLGGGINRFGAETHIWMQTNGPRFGWIHPSWARQNGSLPEAWHWEFAGG</sequence>
<dbReference type="InterPro" id="IPR011055">
    <property type="entry name" value="Dup_hybrid_motif"/>
</dbReference>
<evidence type="ECO:0000259" key="2">
    <source>
        <dbReference type="Pfam" id="PF01551"/>
    </source>
</evidence>
<accession>A0A1X6XJV3</accession>
<dbReference type="CDD" id="cd12797">
    <property type="entry name" value="M23_peptidase"/>
    <property type="match status" value="1"/>
</dbReference>
<dbReference type="Pfam" id="PF01551">
    <property type="entry name" value="Peptidase_M23"/>
    <property type="match status" value="1"/>
</dbReference>
<dbReference type="CDD" id="cd14814">
    <property type="entry name" value="Peptidase_M15"/>
    <property type="match status" value="1"/>
</dbReference>
<proteinExistence type="predicted"/>
<dbReference type="InterPro" id="IPR003709">
    <property type="entry name" value="VanY-like_core_dom"/>
</dbReference>
<dbReference type="EMBL" id="FWFF01000017">
    <property type="protein sequence ID" value="SLM99571.1"/>
    <property type="molecule type" value="Genomic_DNA"/>
</dbReference>
<feature type="region of interest" description="Disordered" evidence="1">
    <location>
        <begin position="1"/>
        <end position="22"/>
    </location>
</feature>
<dbReference type="Gene3D" id="3.30.1380.10">
    <property type="match status" value="1"/>
</dbReference>
<gene>
    <name evidence="4" type="ORF">FM105_11355</name>
</gene>
<feature type="domain" description="D-alanyl-D-alanine carboxypeptidase-like core" evidence="3">
    <location>
        <begin position="249"/>
        <end position="359"/>
    </location>
</feature>
<evidence type="ECO:0000313" key="4">
    <source>
        <dbReference type="EMBL" id="SLM99571.1"/>
    </source>
</evidence>
<dbReference type="AlphaFoldDB" id="A0A1X6XJV3"/>
<dbReference type="Pfam" id="PF02557">
    <property type="entry name" value="VanY"/>
    <property type="match status" value="1"/>
</dbReference>
<evidence type="ECO:0000256" key="1">
    <source>
        <dbReference type="SAM" id="MobiDB-lite"/>
    </source>
</evidence>
<protein>
    <submittedName>
        <fullName evidence="4">Membrane proteins related to metalloendopeptidases</fullName>
    </submittedName>
</protein>
<dbReference type="Proteomes" id="UP000196581">
    <property type="component" value="Unassembled WGS sequence"/>
</dbReference>
<dbReference type="SUPFAM" id="SSF51261">
    <property type="entry name" value="Duplicated hybrid motif"/>
    <property type="match status" value="1"/>
</dbReference>
<dbReference type="InterPro" id="IPR052179">
    <property type="entry name" value="DD-CPase-like"/>
</dbReference>
<evidence type="ECO:0000313" key="5">
    <source>
        <dbReference type="Proteomes" id="UP000196581"/>
    </source>
</evidence>
<dbReference type="PANTHER" id="PTHR34385">
    <property type="entry name" value="D-ALANYL-D-ALANINE CARBOXYPEPTIDASE"/>
    <property type="match status" value="1"/>
</dbReference>
<dbReference type="GO" id="GO:0006508">
    <property type="term" value="P:proteolysis"/>
    <property type="evidence" value="ECO:0007669"/>
    <property type="project" value="InterPro"/>
</dbReference>
<dbReference type="InterPro" id="IPR016047">
    <property type="entry name" value="M23ase_b-sheet_dom"/>
</dbReference>
<dbReference type="Gene3D" id="2.70.70.10">
    <property type="entry name" value="Glucose Permease (Domain IIA)"/>
    <property type="match status" value="1"/>
</dbReference>